<dbReference type="InterPro" id="IPR036188">
    <property type="entry name" value="FAD/NAD-bd_sf"/>
</dbReference>
<dbReference type="Proteomes" id="UP001171111">
    <property type="component" value="Unassembled WGS sequence"/>
</dbReference>
<protein>
    <submittedName>
        <fullName evidence="2">FAD/NAD(P)-binding oxidoreductase</fullName>
        <ecNumber evidence="2">1.-.-.-</ecNumber>
    </submittedName>
</protein>
<accession>A0ABT8T8H4</accession>
<proteinExistence type="predicted"/>
<dbReference type="SUPFAM" id="SSF51905">
    <property type="entry name" value="FAD/NAD(P)-binding domain"/>
    <property type="match status" value="2"/>
</dbReference>
<evidence type="ECO:0000313" key="2">
    <source>
        <dbReference type="EMBL" id="MDO2410060.1"/>
    </source>
</evidence>
<dbReference type="InterPro" id="IPR023753">
    <property type="entry name" value="FAD/NAD-binding_dom"/>
</dbReference>
<dbReference type="EC" id="1.-.-.-" evidence="2"/>
<dbReference type="EMBL" id="JAULJQ010000011">
    <property type="protein sequence ID" value="MDO2410060.1"/>
    <property type="molecule type" value="Genomic_DNA"/>
</dbReference>
<dbReference type="Gene3D" id="3.50.50.60">
    <property type="entry name" value="FAD/NAD(P)-binding domain"/>
    <property type="match status" value="2"/>
</dbReference>
<comment type="caution">
    <text evidence="2">The sequence shown here is derived from an EMBL/GenBank/DDBJ whole genome shotgun (WGS) entry which is preliminary data.</text>
</comment>
<feature type="domain" description="FAD/NAD(P)-binding" evidence="1">
    <location>
        <begin position="39"/>
        <end position="165"/>
    </location>
</feature>
<dbReference type="Pfam" id="PF07992">
    <property type="entry name" value="Pyr_redox_2"/>
    <property type="match status" value="1"/>
</dbReference>
<dbReference type="RefSeq" id="WP_302244842.1">
    <property type="nucleotide sequence ID" value="NZ_JAULJQ010000011.1"/>
</dbReference>
<keyword evidence="2" id="KW-0560">Oxidoreductase</keyword>
<organism evidence="2 3">
    <name type="scientific">Campylobacter magnus</name>
    <dbReference type="NCBI Taxonomy" id="3026462"/>
    <lineage>
        <taxon>Bacteria</taxon>
        <taxon>Pseudomonadati</taxon>
        <taxon>Campylobacterota</taxon>
        <taxon>Epsilonproteobacteria</taxon>
        <taxon>Campylobacterales</taxon>
        <taxon>Campylobacteraceae</taxon>
        <taxon>Campylobacter</taxon>
    </lineage>
</organism>
<reference evidence="2 3" key="1">
    <citation type="submission" date="2023-06" db="EMBL/GenBank/DDBJ databases">
        <title>Campylobacter magnum sp. nov., isolated from cecal contents of domestic pigs (Sus scrofa domesticus).</title>
        <authorList>
            <person name="Papic B."/>
            <person name="Gruntar I."/>
        </authorList>
    </citation>
    <scope>NUCLEOTIDE SEQUENCE [LARGE SCALE GENOMIC DNA]</scope>
    <source>
        <strain evidence="3">34484-21</strain>
    </source>
</reference>
<dbReference type="PANTHER" id="PTHR10632">
    <property type="entry name" value="SULFIDE:QUINONE OXIDOREDUCTASE"/>
    <property type="match status" value="1"/>
</dbReference>
<dbReference type="InterPro" id="IPR015904">
    <property type="entry name" value="Sulphide_quinone_reductase"/>
</dbReference>
<gene>
    <name evidence="2" type="ORF">Q2362_08175</name>
</gene>
<name>A0ABT8T8H4_9BACT</name>
<sequence>MLQRRDALKIISFGALVGSLANADGAQKNIEQNSDIKAKIAILGAGLGGISLSAKLRKELPNAQIMLFDKKEIFHYEPGFTLIGIGFYQKSDVEFAKADYIPDGVKWVKQNVKELTPEQNTLILDNNESFSYDYLIIASGVEYDFSAIDGLSEDDINDESVKISTIYTLNGAIKTNKLMENFANNGGKAVFAEPRTPMKCSGANKKMFFMSHSRAKNAGNLDKCEVELFCGGASLFADPTYAGIMQAKASSNKMPFNLRHQIVAIDKAKSTATFEFWTNYKENGEQKTAKEYKEVKFDWLHFTPTQKASEIFTKAGLSTSKLGFVDVDKQTLQSTKYKNIFAIGDVINTAMGKTGASIRKMYPLLTQNIISQIKGESLSAKYDGYTACPFLSEYGKAIMVEFNWQGTASSMPCFGATRESYMNWLIKLYGFKPMVMYGMLAGRV</sequence>
<dbReference type="GO" id="GO:0016491">
    <property type="term" value="F:oxidoreductase activity"/>
    <property type="evidence" value="ECO:0007669"/>
    <property type="project" value="UniProtKB-KW"/>
</dbReference>
<keyword evidence="3" id="KW-1185">Reference proteome</keyword>
<dbReference type="PANTHER" id="PTHR10632:SF2">
    <property type="entry name" value="SULFIDE:QUINONE OXIDOREDUCTASE, MITOCHONDRIAL"/>
    <property type="match status" value="1"/>
</dbReference>
<evidence type="ECO:0000259" key="1">
    <source>
        <dbReference type="Pfam" id="PF07992"/>
    </source>
</evidence>
<evidence type="ECO:0000313" key="3">
    <source>
        <dbReference type="Proteomes" id="UP001171111"/>
    </source>
</evidence>